<gene>
    <name evidence="1" type="ORF">ACFQ2Z_17675</name>
</gene>
<evidence type="ECO:0000313" key="2">
    <source>
        <dbReference type="Proteomes" id="UP001597211"/>
    </source>
</evidence>
<accession>A0ABW3SEF5</accession>
<comment type="caution">
    <text evidence="1">The sequence shown here is derived from an EMBL/GenBank/DDBJ whole genome shotgun (WGS) entry which is preliminary data.</text>
</comment>
<name>A0ABW3SEF5_9BACL</name>
<organism evidence="1 2">
    <name type="scientific">Paenibacillus timonensis</name>
    <dbReference type="NCBI Taxonomy" id="225915"/>
    <lineage>
        <taxon>Bacteria</taxon>
        <taxon>Bacillati</taxon>
        <taxon>Bacillota</taxon>
        <taxon>Bacilli</taxon>
        <taxon>Bacillales</taxon>
        <taxon>Paenibacillaceae</taxon>
        <taxon>Paenibacillus</taxon>
    </lineage>
</organism>
<keyword evidence="2" id="KW-1185">Reference proteome</keyword>
<dbReference type="EMBL" id="JBHTKZ010000039">
    <property type="protein sequence ID" value="MFD1183172.1"/>
    <property type="molecule type" value="Genomic_DNA"/>
</dbReference>
<evidence type="ECO:0008006" key="3">
    <source>
        <dbReference type="Google" id="ProtNLM"/>
    </source>
</evidence>
<protein>
    <recommendedName>
        <fullName evidence="3">WYL domain-containing protein</fullName>
    </recommendedName>
</protein>
<sequence>MVLVKKYIGRTVEIIYVDRAGKITQRRIEVHDVRDGIVRATCLTSNAPRAFRMENILAWVPVAKGRHHAS</sequence>
<evidence type="ECO:0000313" key="1">
    <source>
        <dbReference type="EMBL" id="MFD1183172.1"/>
    </source>
</evidence>
<dbReference type="RefSeq" id="WP_372489838.1">
    <property type="nucleotide sequence ID" value="NZ_JAKSXN010000043.1"/>
</dbReference>
<dbReference type="Proteomes" id="UP001597211">
    <property type="component" value="Unassembled WGS sequence"/>
</dbReference>
<proteinExistence type="predicted"/>
<reference evidence="2" key="1">
    <citation type="journal article" date="2019" name="Int. J. Syst. Evol. Microbiol.">
        <title>The Global Catalogue of Microorganisms (GCM) 10K type strain sequencing project: providing services to taxonomists for standard genome sequencing and annotation.</title>
        <authorList>
            <consortium name="The Broad Institute Genomics Platform"/>
            <consortium name="The Broad Institute Genome Sequencing Center for Infectious Disease"/>
            <person name="Wu L."/>
            <person name="Ma J."/>
        </authorList>
    </citation>
    <scope>NUCLEOTIDE SEQUENCE [LARGE SCALE GENOMIC DNA]</scope>
    <source>
        <strain evidence="2">CCUG 48216</strain>
    </source>
</reference>